<evidence type="ECO:0000313" key="2">
    <source>
        <dbReference type="Proteomes" id="UP001479290"/>
    </source>
</evidence>
<gene>
    <name evidence="1" type="ORF">ABG768_016207</name>
</gene>
<dbReference type="Proteomes" id="UP001479290">
    <property type="component" value="Unassembled WGS sequence"/>
</dbReference>
<comment type="caution">
    <text evidence="1">The sequence shown here is derived from an EMBL/GenBank/DDBJ whole genome shotgun (WGS) entry which is preliminary data.</text>
</comment>
<dbReference type="AlphaFoldDB" id="A0AAW1YZI7"/>
<evidence type="ECO:0000313" key="1">
    <source>
        <dbReference type="EMBL" id="KAK9954108.1"/>
    </source>
</evidence>
<protein>
    <submittedName>
        <fullName evidence="1">Uncharacterized protein</fullName>
    </submittedName>
</protein>
<feature type="non-terminal residue" evidence="1">
    <location>
        <position position="67"/>
    </location>
</feature>
<name>A0AAW1YZI7_CULAL</name>
<proteinExistence type="predicted"/>
<dbReference type="EMBL" id="JAWDJR010000022">
    <property type="protein sequence ID" value="KAK9954108.1"/>
    <property type="molecule type" value="Genomic_DNA"/>
</dbReference>
<feature type="non-terminal residue" evidence="1">
    <location>
        <position position="1"/>
    </location>
</feature>
<organism evidence="1 2">
    <name type="scientific">Culter alburnus</name>
    <name type="common">Topmouth culter</name>
    <dbReference type="NCBI Taxonomy" id="194366"/>
    <lineage>
        <taxon>Eukaryota</taxon>
        <taxon>Metazoa</taxon>
        <taxon>Chordata</taxon>
        <taxon>Craniata</taxon>
        <taxon>Vertebrata</taxon>
        <taxon>Euteleostomi</taxon>
        <taxon>Actinopterygii</taxon>
        <taxon>Neopterygii</taxon>
        <taxon>Teleostei</taxon>
        <taxon>Ostariophysi</taxon>
        <taxon>Cypriniformes</taxon>
        <taxon>Xenocyprididae</taxon>
        <taxon>Xenocypridinae</taxon>
        <taxon>Culter</taxon>
    </lineage>
</organism>
<keyword evidence="2" id="KW-1185">Reference proteome</keyword>
<sequence length="67" mass="7701">GSRAIPRGTRVPRLAVPTQRTLELAIACRCCLRDSAVLINVLPSCHQGQRERKKDERNRLWNMTMEK</sequence>
<reference evidence="1 2" key="1">
    <citation type="submission" date="2024-05" db="EMBL/GenBank/DDBJ databases">
        <title>A high-quality chromosomal-level genome assembly of Topmouth culter (Culter alburnus).</title>
        <authorList>
            <person name="Zhao H."/>
        </authorList>
    </citation>
    <scope>NUCLEOTIDE SEQUENCE [LARGE SCALE GENOMIC DNA]</scope>
    <source>
        <strain evidence="1">CATC2023</strain>
        <tissue evidence="1">Muscle</tissue>
    </source>
</reference>
<accession>A0AAW1YZI7</accession>